<protein>
    <submittedName>
        <fullName evidence="1">Uncharacterized protein</fullName>
    </submittedName>
</protein>
<dbReference type="OrthoDB" id="3832628at2759"/>
<keyword evidence="2" id="KW-1185">Reference proteome</keyword>
<sequence>MLNRKELLVVDDVDWETKGLLSVEYTAQLLGRDGSEREFENHVNDHPGWQDDEEELALPGLRQDLIVQRHLHVNQLVERFLQPVWYDEGHEWALSSLTDRNIALGWPENPHLLELNTLPSKPIGKQITRGYLRNEKRPRVDDECEYEDEEDESDQFTNYLEWEDIITYGERCDSDTQMPKSIAHSMRQLPSVTCAPTSSVESDDIMAHEAIDGTGKKCIDCSHTTHVAYSTKFSYTLYVIGHREEPPQTLFASLSRKLLRNVPWMLHVYVVPDLAAALAHNDDEMANRPASGRLPTSYAGLPEQPQSHIFWYIDEYMAWEAGPKIVTRDAMMTSAVLEVMHVGGWEDAAQMLFTYLLIMASLSIDQPPSITASISLTNTHPDPGKCRAPEETHLTLTLALDAAVTCSITVNTRDTILTSNVYLWDEFLIVIDAESNEEVVLPPSPSHYWDKPRTLSAEQLQELSFPLSATSRVRHQMLTLRPGEKTVRTVSFKSSCLLERYQGSLEEGKRYKIVLKPDQTVQRWIMGDLEDANGPLGVNAISILDAGGPAQFVFEGPNQEAASFALPHCHIGV</sequence>
<comment type="caution">
    <text evidence="1">The sequence shown here is derived from an EMBL/GenBank/DDBJ whole genome shotgun (WGS) entry which is preliminary data.</text>
</comment>
<name>A0A9N8PJ70_9PEZI</name>
<evidence type="ECO:0000313" key="1">
    <source>
        <dbReference type="EMBL" id="CAD0098194.1"/>
    </source>
</evidence>
<reference evidence="1" key="1">
    <citation type="submission" date="2020-06" db="EMBL/GenBank/DDBJ databases">
        <authorList>
            <person name="Onetto C."/>
        </authorList>
    </citation>
    <scope>NUCLEOTIDE SEQUENCE</scope>
</reference>
<dbReference type="EMBL" id="CAIJEO010000008">
    <property type="protein sequence ID" value="CAD0098194.1"/>
    <property type="molecule type" value="Genomic_DNA"/>
</dbReference>
<dbReference type="Proteomes" id="UP000714618">
    <property type="component" value="Unassembled WGS sequence"/>
</dbReference>
<evidence type="ECO:0000313" key="2">
    <source>
        <dbReference type="Proteomes" id="UP000714618"/>
    </source>
</evidence>
<organism evidence="1 2">
    <name type="scientific">Aureobasidium mustum</name>
    <dbReference type="NCBI Taxonomy" id="2773714"/>
    <lineage>
        <taxon>Eukaryota</taxon>
        <taxon>Fungi</taxon>
        <taxon>Dikarya</taxon>
        <taxon>Ascomycota</taxon>
        <taxon>Pezizomycotina</taxon>
        <taxon>Dothideomycetes</taxon>
        <taxon>Dothideomycetidae</taxon>
        <taxon>Dothideales</taxon>
        <taxon>Saccotheciaceae</taxon>
        <taxon>Aureobasidium</taxon>
    </lineage>
</organism>
<dbReference type="AlphaFoldDB" id="A0A9N8PJ70"/>
<proteinExistence type="predicted"/>
<gene>
    <name evidence="1" type="ORF">AWRI4233_LOCUS7018</name>
</gene>
<accession>A0A9N8PJ70</accession>